<sequence>MRPRGLHRLWLMGLLLAGPALAEDTRQLATLPLPAQETLRQEMLNNLIALNEILTLVATDKLKEAGAIAEQQLGLSAQGRHRDKPFEARPGPHMPPAMHALGMEGHRAASEFAKAAQAGERDRAQALLPNLTGACVNCHASWRIR</sequence>
<dbReference type="GO" id="GO:0020037">
    <property type="term" value="F:heme binding"/>
    <property type="evidence" value="ECO:0007669"/>
    <property type="project" value="InterPro"/>
</dbReference>
<dbReference type="GO" id="GO:0009055">
    <property type="term" value="F:electron transfer activity"/>
    <property type="evidence" value="ECO:0007669"/>
    <property type="project" value="InterPro"/>
</dbReference>
<accession>A0A1J5RGI4</accession>
<organism evidence="1">
    <name type="scientific">mine drainage metagenome</name>
    <dbReference type="NCBI Taxonomy" id="410659"/>
    <lineage>
        <taxon>unclassified sequences</taxon>
        <taxon>metagenomes</taxon>
        <taxon>ecological metagenomes</taxon>
    </lineage>
</organism>
<protein>
    <recommendedName>
        <fullName evidence="2">Cytochrome C</fullName>
    </recommendedName>
</protein>
<dbReference type="AlphaFoldDB" id="A0A1J5RGI4"/>
<comment type="caution">
    <text evidence="1">The sequence shown here is derived from an EMBL/GenBank/DDBJ whole genome shotgun (WGS) entry which is preliminary data.</text>
</comment>
<dbReference type="InterPro" id="IPR010980">
    <property type="entry name" value="Cyt_c/b562"/>
</dbReference>
<evidence type="ECO:0008006" key="2">
    <source>
        <dbReference type="Google" id="ProtNLM"/>
    </source>
</evidence>
<gene>
    <name evidence="1" type="ORF">GALL_228120</name>
</gene>
<evidence type="ECO:0000313" key="1">
    <source>
        <dbReference type="EMBL" id="OIQ95224.1"/>
    </source>
</evidence>
<dbReference type="InterPro" id="IPR002321">
    <property type="entry name" value="Cyt_c_II"/>
</dbReference>
<name>A0A1J5RGI4_9ZZZZ</name>
<dbReference type="GO" id="GO:0005506">
    <property type="term" value="F:iron ion binding"/>
    <property type="evidence" value="ECO:0007669"/>
    <property type="project" value="InterPro"/>
</dbReference>
<reference evidence="1" key="1">
    <citation type="submission" date="2016-10" db="EMBL/GenBank/DDBJ databases">
        <title>Sequence of Gallionella enrichment culture.</title>
        <authorList>
            <person name="Poehlein A."/>
            <person name="Muehling M."/>
            <person name="Daniel R."/>
        </authorList>
    </citation>
    <scope>NUCLEOTIDE SEQUENCE</scope>
</reference>
<proteinExistence type="predicted"/>
<dbReference type="PROSITE" id="PS51009">
    <property type="entry name" value="CYTCII"/>
    <property type="match status" value="1"/>
</dbReference>
<dbReference type="EMBL" id="MLJW01000171">
    <property type="protein sequence ID" value="OIQ95224.1"/>
    <property type="molecule type" value="Genomic_DNA"/>
</dbReference>
<dbReference type="GO" id="GO:0022900">
    <property type="term" value="P:electron transport chain"/>
    <property type="evidence" value="ECO:0007669"/>
    <property type="project" value="InterPro"/>
</dbReference>
<dbReference type="SUPFAM" id="SSF47175">
    <property type="entry name" value="Cytochromes"/>
    <property type="match status" value="1"/>
</dbReference>
<dbReference type="Gene3D" id="1.20.120.10">
    <property type="entry name" value="Cytochrome c/b562"/>
    <property type="match status" value="1"/>
</dbReference>